<keyword evidence="2" id="KW-1185">Reference proteome</keyword>
<dbReference type="Proteomes" id="UP000886501">
    <property type="component" value="Unassembled WGS sequence"/>
</dbReference>
<accession>A0ACB6ZI57</accession>
<reference evidence="1" key="1">
    <citation type="submission" date="2019-10" db="EMBL/GenBank/DDBJ databases">
        <authorList>
            <consortium name="DOE Joint Genome Institute"/>
            <person name="Kuo A."/>
            <person name="Miyauchi S."/>
            <person name="Kiss E."/>
            <person name="Drula E."/>
            <person name="Kohler A."/>
            <person name="Sanchez-Garcia M."/>
            <person name="Andreopoulos B."/>
            <person name="Barry K.W."/>
            <person name="Bonito G."/>
            <person name="Buee M."/>
            <person name="Carver A."/>
            <person name="Chen C."/>
            <person name="Cichocki N."/>
            <person name="Clum A."/>
            <person name="Culley D."/>
            <person name="Crous P.W."/>
            <person name="Fauchery L."/>
            <person name="Girlanda M."/>
            <person name="Hayes R."/>
            <person name="Keri Z."/>
            <person name="Labutti K."/>
            <person name="Lipzen A."/>
            <person name="Lombard V."/>
            <person name="Magnuson J."/>
            <person name="Maillard F."/>
            <person name="Morin E."/>
            <person name="Murat C."/>
            <person name="Nolan M."/>
            <person name="Ohm R."/>
            <person name="Pangilinan J."/>
            <person name="Pereira M."/>
            <person name="Perotto S."/>
            <person name="Peter M."/>
            <person name="Riley R."/>
            <person name="Sitrit Y."/>
            <person name="Stielow B."/>
            <person name="Szollosi G."/>
            <person name="Zifcakova L."/>
            <person name="Stursova M."/>
            <person name="Spatafora J.W."/>
            <person name="Tedersoo L."/>
            <person name="Vaario L.-M."/>
            <person name="Yamada A."/>
            <person name="Yan M."/>
            <person name="Wang P."/>
            <person name="Xu J."/>
            <person name="Bruns T."/>
            <person name="Baldrian P."/>
            <person name="Vilgalys R."/>
            <person name="Henrissat B."/>
            <person name="Grigoriev I.V."/>
            <person name="Hibbett D."/>
            <person name="Nagy L.G."/>
            <person name="Martin F.M."/>
        </authorList>
    </citation>
    <scope>NUCLEOTIDE SEQUENCE</scope>
    <source>
        <strain evidence="1">P2</strain>
    </source>
</reference>
<dbReference type="EMBL" id="MU118001">
    <property type="protein sequence ID" value="KAF9649229.1"/>
    <property type="molecule type" value="Genomic_DNA"/>
</dbReference>
<reference evidence="1" key="2">
    <citation type="journal article" date="2020" name="Nat. Commun.">
        <title>Large-scale genome sequencing of mycorrhizal fungi provides insights into the early evolution of symbiotic traits.</title>
        <authorList>
            <person name="Miyauchi S."/>
            <person name="Kiss E."/>
            <person name="Kuo A."/>
            <person name="Drula E."/>
            <person name="Kohler A."/>
            <person name="Sanchez-Garcia M."/>
            <person name="Morin E."/>
            <person name="Andreopoulos B."/>
            <person name="Barry K.W."/>
            <person name="Bonito G."/>
            <person name="Buee M."/>
            <person name="Carver A."/>
            <person name="Chen C."/>
            <person name="Cichocki N."/>
            <person name="Clum A."/>
            <person name="Culley D."/>
            <person name="Crous P.W."/>
            <person name="Fauchery L."/>
            <person name="Girlanda M."/>
            <person name="Hayes R.D."/>
            <person name="Keri Z."/>
            <person name="LaButti K."/>
            <person name="Lipzen A."/>
            <person name="Lombard V."/>
            <person name="Magnuson J."/>
            <person name="Maillard F."/>
            <person name="Murat C."/>
            <person name="Nolan M."/>
            <person name="Ohm R.A."/>
            <person name="Pangilinan J."/>
            <person name="Pereira M.F."/>
            <person name="Perotto S."/>
            <person name="Peter M."/>
            <person name="Pfister S."/>
            <person name="Riley R."/>
            <person name="Sitrit Y."/>
            <person name="Stielow J.B."/>
            <person name="Szollosi G."/>
            <person name="Zifcakova L."/>
            <person name="Stursova M."/>
            <person name="Spatafora J.W."/>
            <person name="Tedersoo L."/>
            <person name="Vaario L.M."/>
            <person name="Yamada A."/>
            <person name="Yan M."/>
            <person name="Wang P."/>
            <person name="Xu J."/>
            <person name="Bruns T."/>
            <person name="Baldrian P."/>
            <person name="Vilgalys R."/>
            <person name="Dunand C."/>
            <person name="Henrissat B."/>
            <person name="Grigoriev I.V."/>
            <person name="Hibbett D."/>
            <person name="Nagy L.G."/>
            <person name="Martin F.M."/>
        </authorList>
    </citation>
    <scope>NUCLEOTIDE SEQUENCE</scope>
    <source>
        <strain evidence="1">P2</strain>
    </source>
</reference>
<organism evidence="1 2">
    <name type="scientific">Thelephora ganbajun</name>
    <name type="common">Ganba fungus</name>
    <dbReference type="NCBI Taxonomy" id="370292"/>
    <lineage>
        <taxon>Eukaryota</taxon>
        <taxon>Fungi</taxon>
        <taxon>Dikarya</taxon>
        <taxon>Basidiomycota</taxon>
        <taxon>Agaricomycotina</taxon>
        <taxon>Agaricomycetes</taxon>
        <taxon>Thelephorales</taxon>
        <taxon>Thelephoraceae</taxon>
        <taxon>Thelephora</taxon>
    </lineage>
</organism>
<protein>
    <submittedName>
        <fullName evidence="1">Proline iminopeptidase</fullName>
    </submittedName>
</protein>
<proteinExistence type="predicted"/>
<gene>
    <name evidence="1" type="ORF">BDM02DRAFT_3114175</name>
</gene>
<comment type="caution">
    <text evidence="1">The sequence shown here is derived from an EMBL/GenBank/DDBJ whole genome shotgun (WGS) entry which is preliminary data.</text>
</comment>
<name>A0ACB6ZI57_THEGA</name>
<evidence type="ECO:0000313" key="2">
    <source>
        <dbReference type="Proteomes" id="UP000886501"/>
    </source>
</evidence>
<sequence>MSRVSAFSSPIKIQAVAFLALTFILSIQRVVAASVTLSASLSRKIPFRYQGDTYQTWVSIHGGVGSTLNRPLVVVHGGPGLSHDYLLSIKDLAATRPVIFYDQIGSARSTHLKTKPESFFTMDLFLSELNNLLTTLGISDDYDLLGHSWGGVLGSELAVTKPHGLNKLILSGSLASMKLWSKSQAQRLAEFPEDVREGLKAGFDDLPKYRAAMGAFFAVHGCTLKPWPREMNASFEFLFEDPTVNIKASGVLAGWTIIDRLHNINVKTLVINGAADMAQDFVVQPFLDEIPDSTHVKFEHSSHTPFWEEREAYMQVVSQFLDS</sequence>
<evidence type="ECO:0000313" key="1">
    <source>
        <dbReference type="EMBL" id="KAF9649229.1"/>
    </source>
</evidence>